<feature type="region of interest" description="Disordered" evidence="1">
    <location>
        <begin position="1"/>
        <end position="207"/>
    </location>
</feature>
<protein>
    <recommendedName>
        <fullName evidence="2">Small acidic protein-like domain-containing protein</fullName>
    </recommendedName>
</protein>
<dbReference type="Proteomes" id="UP001283361">
    <property type="component" value="Unassembled WGS sequence"/>
</dbReference>
<feature type="region of interest" description="Disordered" evidence="1">
    <location>
        <begin position="260"/>
        <end position="326"/>
    </location>
</feature>
<evidence type="ECO:0000313" key="4">
    <source>
        <dbReference type="Proteomes" id="UP001283361"/>
    </source>
</evidence>
<accession>A0AAE1CJ93</accession>
<keyword evidence="4" id="KW-1185">Reference proteome</keyword>
<feature type="compositionally biased region" description="Basic and acidic residues" evidence="1">
    <location>
        <begin position="104"/>
        <end position="115"/>
    </location>
</feature>
<dbReference type="Pfam" id="PF15477">
    <property type="entry name" value="SMAP"/>
    <property type="match status" value="1"/>
</dbReference>
<feature type="compositionally biased region" description="Polar residues" evidence="1">
    <location>
        <begin position="302"/>
        <end position="326"/>
    </location>
</feature>
<name>A0AAE1CJ93_9GAST</name>
<evidence type="ECO:0000313" key="3">
    <source>
        <dbReference type="EMBL" id="KAK3698695.1"/>
    </source>
</evidence>
<sequence>MHVQKVENPCTGTQSQLHVKKQEKGLKSKHNSIASSEDATPTYLGEPLEAEKSEEKKKKKKHKKDKFLEDEQNSISSMRALDETSFRKKKKKYNEENSLQATEKPNKDVTEEIGSKKTKKHKKKQTQESDSKSELRDNHDDTLNTSGTKMKSLPDDISKSENTEKKKKEKHEEHDETNNGENVSISLKDKKSKKKKRKREQDDVSDVKEVCCEENTVSLDEIKPKKIKKKNFKGIKSEGKTFSDEKNELKLCKSECETGENQINLNGNDKRKKSKRSKSTPDVGSEEAHQNEKYVAVKKNCTDSNASTELVTSPSQTSAKDQSQSTHVVGQWQGDLFGSTERQNKFLRLLGGMKKNCGKDSAKRSTLFKSQADAPKKSLFGSLVSRVGGGSALSVSDAANLNQKLEEDYNRALDLKLSKKRGTGFGFVPDPAEGKKFHIDVNKTNSIKFDD</sequence>
<dbReference type="EMBL" id="JAWDGP010007969">
    <property type="protein sequence ID" value="KAK3698695.1"/>
    <property type="molecule type" value="Genomic_DNA"/>
</dbReference>
<feature type="compositionally biased region" description="Basic and acidic residues" evidence="1">
    <location>
        <begin position="125"/>
        <end position="142"/>
    </location>
</feature>
<proteinExistence type="predicted"/>
<dbReference type="AlphaFoldDB" id="A0AAE1CJ93"/>
<dbReference type="InterPro" id="IPR028124">
    <property type="entry name" value="SMAP_dom"/>
</dbReference>
<comment type="caution">
    <text evidence="3">The sequence shown here is derived from an EMBL/GenBank/DDBJ whole genome shotgun (WGS) entry which is preliminary data.</text>
</comment>
<organism evidence="3 4">
    <name type="scientific">Elysia crispata</name>
    <name type="common">lettuce slug</name>
    <dbReference type="NCBI Taxonomy" id="231223"/>
    <lineage>
        <taxon>Eukaryota</taxon>
        <taxon>Metazoa</taxon>
        <taxon>Spiralia</taxon>
        <taxon>Lophotrochozoa</taxon>
        <taxon>Mollusca</taxon>
        <taxon>Gastropoda</taxon>
        <taxon>Heterobranchia</taxon>
        <taxon>Euthyneura</taxon>
        <taxon>Panpulmonata</taxon>
        <taxon>Sacoglossa</taxon>
        <taxon>Placobranchoidea</taxon>
        <taxon>Plakobranchidae</taxon>
        <taxon>Elysia</taxon>
    </lineage>
</organism>
<gene>
    <name evidence="3" type="ORF">RRG08_046197</name>
</gene>
<feature type="domain" description="Small acidic protein-like" evidence="2">
    <location>
        <begin position="332"/>
        <end position="426"/>
    </location>
</feature>
<feature type="compositionally biased region" description="Basic and acidic residues" evidence="1">
    <location>
        <begin position="152"/>
        <end position="177"/>
    </location>
</feature>
<evidence type="ECO:0000259" key="2">
    <source>
        <dbReference type="Pfam" id="PF15477"/>
    </source>
</evidence>
<evidence type="ECO:0000256" key="1">
    <source>
        <dbReference type="SAM" id="MobiDB-lite"/>
    </source>
</evidence>
<reference evidence="3" key="1">
    <citation type="journal article" date="2023" name="G3 (Bethesda)">
        <title>A reference genome for the long-term kleptoplast-retaining sea slug Elysia crispata morphotype clarki.</title>
        <authorList>
            <person name="Eastman K.E."/>
            <person name="Pendleton A.L."/>
            <person name="Shaikh M.A."/>
            <person name="Suttiyut T."/>
            <person name="Ogas R."/>
            <person name="Tomko P."/>
            <person name="Gavelis G."/>
            <person name="Widhalm J.R."/>
            <person name="Wisecaver J.H."/>
        </authorList>
    </citation>
    <scope>NUCLEOTIDE SEQUENCE</scope>
    <source>
        <strain evidence="3">ECLA1</strain>
    </source>
</reference>